<accession>A0A4U5M819</accession>
<comment type="caution">
    <text evidence="1">The sequence shown here is derived from an EMBL/GenBank/DDBJ whole genome shotgun (WGS) entry which is preliminary data.</text>
</comment>
<gene>
    <name evidence="1" type="ORF">L596_025517</name>
</gene>
<dbReference type="AlphaFoldDB" id="A0A4U5M819"/>
<name>A0A4U5M819_STECR</name>
<evidence type="ECO:0000313" key="1">
    <source>
        <dbReference type="EMBL" id="TKR65054.1"/>
    </source>
</evidence>
<reference evidence="1 2" key="2">
    <citation type="journal article" date="2019" name="G3 (Bethesda)">
        <title>Hybrid Assembly of the Genome of the Entomopathogenic Nematode Steinernema carpocapsae Identifies the X-Chromosome.</title>
        <authorList>
            <person name="Serra L."/>
            <person name="Macchietto M."/>
            <person name="Macias-Munoz A."/>
            <person name="McGill C.J."/>
            <person name="Rodriguez I.M."/>
            <person name="Rodriguez B."/>
            <person name="Murad R."/>
            <person name="Mortazavi A."/>
        </authorList>
    </citation>
    <scope>NUCLEOTIDE SEQUENCE [LARGE SCALE GENOMIC DNA]</scope>
    <source>
        <strain evidence="1 2">ALL</strain>
    </source>
</reference>
<sequence>MDFNRNKLEWIWRDEFRKHLIFKATFEADAYGLIETVRADLAEHGENASGEFKWKLDGDRLFIRLQCRKTTCGKWISLIITLQVVCKNKASCNLWGTEFRKHLIRFEATSPTSARFWKALPKQPNFEYMLADRSGRRSLGHGPYKTPY</sequence>
<evidence type="ECO:0000313" key="2">
    <source>
        <dbReference type="Proteomes" id="UP000298663"/>
    </source>
</evidence>
<dbReference type="EMBL" id="AZBU02000009">
    <property type="protein sequence ID" value="TKR65054.1"/>
    <property type="molecule type" value="Genomic_DNA"/>
</dbReference>
<dbReference type="Proteomes" id="UP000298663">
    <property type="component" value="Unassembled WGS sequence"/>
</dbReference>
<proteinExistence type="predicted"/>
<keyword evidence="2" id="KW-1185">Reference proteome</keyword>
<reference evidence="1 2" key="1">
    <citation type="journal article" date="2015" name="Genome Biol.">
        <title>Comparative genomics of Steinernema reveals deeply conserved gene regulatory networks.</title>
        <authorList>
            <person name="Dillman A.R."/>
            <person name="Macchietto M."/>
            <person name="Porter C.F."/>
            <person name="Rogers A."/>
            <person name="Williams B."/>
            <person name="Antoshechkin I."/>
            <person name="Lee M.M."/>
            <person name="Goodwin Z."/>
            <person name="Lu X."/>
            <person name="Lewis E.E."/>
            <person name="Goodrich-Blair H."/>
            <person name="Stock S.P."/>
            <person name="Adams B.J."/>
            <person name="Sternberg P.W."/>
            <person name="Mortazavi A."/>
        </authorList>
    </citation>
    <scope>NUCLEOTIDE SEQUENCE [LARGE SCALE GENOMIC DNA]</scope>
    <source>
        <strain evidence="1 2">ALL</strain>
    </source>
</reference>
<organism evidence="1 2">
    <name type="scientific">Steinernema carpocapsae</name>
    <name type="common">Entomopathogenic nematode</name>
    <dbReference type="NCBI Taxonomy" id="34508"/>
    <lineage>
        <taxon>Eukaryota</taxon>
        <taxon>Metazoa</taxon>
        <taxon>Ecdysozoa</taxon>
        <taxon>Nematoda</taxon>
        <taxon>Chromadorea</taxon>
        <taxon>Rhabditida</taxon>
        <taxon>Tylenchina</taxon>
        <taxon>Panagrolaimomorpha</taxon>
        <taxon>Strongyloidoidea</taxon>
        <taxon>Steinernematidae</taxon>
        <taxon>Steinernema</taxon>
    </lineage>
</organism>
<protein>
    <submittedName>
        <fullName evidence="1">Uncharacterized protein</fullName>
    </submittedName>
</protein>